<gene>
    <name evidence="1" type="ORF">SDC9_91417</name>
</gene>
<dbReference type="EMBL" id="VSSQ01010594">
    <property type="protein sequence ID" value="MPM44736.1"/>
    <property type="molecule type" value="Genomic_DNA"/>
</dbReference>
<sequence length="122" mass="13410">MCDRIVQSGVIQFGALGICNEIGGVIGLDSHGFCCANGIDIRTEKEKFPAELSLLSLNQMANSVHVVFATGIFHAIGRNHKEHFLCSLCFDRMFLNQSDFVNGFTNGIEQCGRAANEIILFR</sequence>
<reference evidence="1" key="1">
    <citation type="submission" date="2019-08" db="EMBL/GenBank/DDBJ databases">
        <authorList>
            <person name="Kucharzyk K."/>
            <person name="Murdoch R.W."/>
            <person name="Higgins S."/>
            <person name="Loffler F."/>
        </authorList>
    </citation>
    <scope>NUCLEOTIDE SEQUENCE</scope>
</reference>
<name>A0A644ZVK3_9ZZZZ</name>
<comment type="caution">
    <text evidence="1">The sequence shown here is derived from an EMBL/GenBank/DDBJ whole genome shotgun (WGS) entry which is preliminary data.</text>
</comment>
<accession>A0A644ZVK3</accession>
<protein>
    <submittedName>
        <fullName evidence="1">Uncharacterized protein</fullName>
    </submittedName>
</protein>
<organism evidence="1">
    <name type="scientific">bioreactor metagenome</name>
    <dbReference type="NCBI Taxonomy" id="1076179"/>
    <lineage>
        <taxon>unclassified sequences</taxon>
        <taxon>metagenomes</taxon>
        <taxon>ecological metagenomes</taxon>
    </lineage>
</organism>
<proteinExistence type="predicted"/>
<evidence type="ECO:0000313" key="1">
    <source>
        <dbReference type="EMBL" id="MPM44736.1"/>
    </source>
</evidence>
<dbReference type="AlphaFoldDB" id="A0A644ZVK3"/>